<evidence type="ECO:0000313" key="2">
    <source>
        <dbReference type="Proteomes" id="UP000004198"/>
    </source>
</evidence>
<evidence type="ECO:0000313" key="1">
    <source>
        <dbReference type="EMBL" id="EET86250.1"/>
    </source>
</evidence>
<reference evidence="1 2" key="1">
    <citation type="submission" date="2009-06" db="EMBL/GenBank/DDBJ databases">
        <title>The draft genome of Clostridium carboxidivorans P7.</title>
        <authorList>
            <consortium name="US DOE Joint Genome Institute (JGI-PGF)"/>
            <person name="Lucas S."/>
            <person name="Copeland A."/>
            <person name="Lapidus A."/>
            <person name="Glavina del Rio T."/>
            <person name="Tice H."/>
            <person name="Bruce D."/>
            <person name="Goodwin L."/>
            <person name="Pitluck S."/>
            <person name="Larimer F."/>
            <person name="Land M.L."/>
            <person name="Hauser L."/>
            <person name="Hemme C.L."/>
        </authorList>
    </citation>
    <scope>NUCLEOTIDE SEQUENCE [LARGE SCALE GENOMIC DNA]</scope>
    <source>
        <strain evidence="1 2">P7</strain>
    </source>
</reference>
<dbReference type="AlphaFoldDB" id="C6PWU4"/>
<sequence length="38" mass="4511">MGDWLLKKDDYVPKADKDSFIDKTIVGTFKYFIINKEK</sequence>
<gene>
    <name evidence="1" type="ORF">CcarbDRAFT_3261</name>
</gene>
<proteinExistence type="predicted"/>
<organism evidence="1 2">
    <name type="scientific">Clostridium carboxidivorans P7</name>
    <dbReference type="NCBI Taxonomy" id="536227"/>
    <lineage>
        <taxon>Bacteria</taxon>
        <taxon>Bacillati</taxon>
        <taxon>Bacillota</taxon>
        <taxon>Clostridia</taxon>
        <taxon>Eubacteriales</taxon>
        <taxon>Clostridiaceae</taxon>
        <taxon>Clostridium</taxon>
    </lineage>
</organism>
<name>C6PWU4_9CLOT</name>
<protein>
    <submittedName>
        <fullName evidence="1">Cobalt transport protein</fullName>
    </submittedName>
</protein>
<comment type="caution">
    <text evidence="1">The sequence shown here is derived from an EMBL/GenBank/DDBJ whole genome shotgun (WGS) entry which is preliminary data.</text>
</comment>
<accession>C6PWU4</accession>
<dbReference type="EMBL" id="ACVI01000059">
    <property type="protein sequence ID" value="EET86250.1"/>
    <property type="molecule type" value="Genomic_DNA"/>
</dbReference>
<keyword evidence="2" id="KW-1185">Reference proteome</keyword>
<dbReference type="Proteomes" id="UP000004198">
    <property type="component" value="Unassembled WGS sequence"/>
</dbReference>